<proteinExistence type="predicted"/>
<sequence length="95" mass="10801">MEIIPFHKHSAVLLPIFPSFLLPIKSDAHSILLYLCVLVLPFLPASNMFVTVGFVVAERVLYIPSIGFCILVTFGLRKLKNTARFYWILQSCTIF</sequence>
<reference evidence="2 3" key="1">
    <citation type="submission" date="2021-06" db="EMBL/GenBank/DDBJ databases">
        <title>Caerostris extrusa draft genome.</title>
        <authorList>
            <person name="Kono N."/>
            <person name="Arakawa K."/>
        </authorList>
    </citation>
    <scope>NUCLEOTIDE SEQUENCE [LARGE SCALE GENOMIC DNA]</scope>
</reference>
<organism evidence="2 3">
    <name type="scientific">Caerostris extrusa</name>
    <name type="common">Bark spider</name>
    <name type="synonym">Caerostris bankana</name>
    <dbReference type="NCBI Taxonomy" id="172846"/>
    <lineage>
        <taxon>Eukaryota</taxon>
        <taxon>Metazoa</taxon>
        <taxon>Ecdysozoa</taxon>
        <taxon>Arthropoda</taxon>
        <taxon>Chelicerata</taxon>
        <taxon>Arachnida</taxon>
        <taxon>Araneae</taxon>
        <taxon>Araneomorphae</taxon>
        <taxon>Entelegynae</taxon>
        <taxon>Araneoidea</taxon>
        <taxon>Araneidae</taxon>
        <taxon>Caerostris</taxon>
    </lineage>
</organism>
<keyword evidence="1" id="KW-0472">Membrane</keyword>
<keyword evidence="3" id="KW-1185">Reference proteome</keyword>
<gene>
    <name evidence="2" type="primary">TMTC1_1</name>
    <name evidence="2" type="ORF">CEXT_41931</name>
</gene>
<dbReference type="EMBL" id="BPLR01019395">
    <property type="protein sequence ID" value="GIX67400.1"/>
    <property type="molecule type" value="Genomic_DNA"/>
</dbReference>
<keyword evidence="1 2" id="KW-0812">Transmembrane</keyword>
<dbReference type="GO" id="GO:0000030">
    <property type="term" value="F:mannosyltransferase activity"/>
    <property type="evidence" value="ECO:0007669"/>
    <property type="project" value="TreeGrafter"/>
</dbReference>
<dbReference type="PANTHER" id="PTHR44216">
    <property type="entry name" value="PROTEIN O-MANNOSYL-TRANSFERASE TMTC2"/>
    <property type="match status" value="1"/>
</dbReference>
<feature type="transmembrane region" description="Helical" evidence="1">
    <location>
        <begin position="60"/>
        <end position="76"/>
    </location>
</feature>
<evidence type="ECO:0000256" key="1">
    <source>
        <dbReference type="SAM" id="Phobius"/>
    </source>
</evidence>
<evidence type="ECO:0000313" key="3">
    <source>
        <dbReference type="Proteomes" id="UP001054945"/>
    </source>
</evidence>
<dbReference type="AlphaFoldDB" id="A0AAV4M6C7"/>
<comment type="caution">
    <text evidence="2">The sequence shown here is derived from an EMBL/GenBank/DDBJ whole genome shotgun (WGS) entry which is preliminary data.</text>
</comment>
<dbReference type="GO" id="GO:0035269">
    <property type="term" value="P:protein O-linked glycosylation via mannose"/>
    <property type="evidence" value="ECO:0007669"/>
    <property type="project" value="TreeGrafter"/>
</dbReference>
<evidence type="ECO:0000313" key="2">
    <source>
        <dbReference type="EMBL" id="GIX67400.1"/>
    </source>
</evidence>
<keyword evidence="1" id="KW-1133">Transmembrane helix</keyword>
<dbReference type="Proteomes" id="UP001054945">
    <property type="component" value="Unassembled WGS sequence"/>
</dbReference>
<dbReference type="PANTHER" id="PTHR44216:SF3">
    <property type="entry name" value="PROTEIN O-MANNOSYL-TRANSFERASE TMTC2"/>
    <property type="match status" value="1"/>
</dbReference>
<dbReference type="GO" id="GO:0005789">
    <property type="term" value="C:endoplasmic reticulum membrane"/>
    <property type="evidence" value="ECO:0007669"/>
    <property type="project" value="TreeGrafter"/>
</dbReference>
<accession>A0AAV4M6C7</accession>
<name>A0AAV4M6C7_CAEEX</name>
<protein>
    <submittedName>
        <fullName evidence="2">Transmembrane and TPR repeat-containing protein 1</fullName>
    </submittedName>
</protein>
<feature type="transmembrane region" description="Helical" evidence="1">
    <location>
        <begin position="31"/>
        <end position="54"/>
    </location>
</feature>
<dbReference type="InterPro" id="IPR052384">
    <property type="entry name" value="TMTC_O-mannosyltransferase"/>
</dbReference>